<evidence type="ECO:0000313" key="4">
    <source>
        <dbReference type="Proteomes" id="UP000001488"/>
    </source>
</evidence>
<evidence type="ECO:0000256" key="1">
    <source>
        <dbReference type="ARBA" id="ARBA00010122"/>
    </source>
</evidence>
<accession>C5A1P0</accession>
<dbReference type="HOGENOM" id="CLU_009116_6_3_2"/>
<dbReference type="GO" id="GO:0009089">
    <property type="term" value="P:lysine biosynthetic process via diaminopimelate"/>
    <property type="evidence" value="ECO:0007669"/>
    <property type="project" value="TreeGrafter"/>
</dbReference>
<dbReference type="InterPro" id="IPR011819">
    <property type="entry name" value="AspKin_pair"/>
</dbReference>
<proteinExistence type="inferred from homology"/>
<dbReference type="InterPro" id="IPR018042">
    <property type="entry name" value="Aspartate_kinase_CS"/>
</dbReference>
<evidence type="ECO:0000313" key="3">
    <source>
        <dbReference type="EMBL" id="ACS34309.1"/>
    </source>
</evidence>
<dbReference type="RefSeq" id="WP_015859418.1">
    <property type="nucleotide sequence ID" value="NC_012804.1"/>
</dbReference>
<dbReference type="InterPro" id="IPR001048">
    <property type="entry name" value="Asp/Glu/Uridylate_kinase"/>
</dbReference>
<name>C5A1P0_THEGJ</name>
<dbReference type="Gene3D" id="3.40.1160.10">
    <property type="entry name" value="Acetylglutamate kinase-like"/>
    <property type="match status" value="1"/>
</dbReference>
<dbReference type="EMBL" id="CP001398">
    <property type="protein sequence ID" value="ACS34309.1"/>
    <property type="molecule type" value="Genomic_DNA"/>
</dbReference>
<dbReference type="PATRIC" id="fig|593117.10.peg.1816"/>
<dbReference type="PaxDb" id="593117-TGAM_1807"/>
<organism evidence="3 4">
    <name type="scientific">Thermococcus gammatolerans (strain DSM 15229 / JCM 11827 / EJ3)</name>
    <dbReference type="NCBI Taxonomy" id="593117"/>
    <lineage>
        <taxon>Archaea</taxon>
        <taxon>Methanobacteriati</taxon>
        <taxon>Methanobacteriota</taxon>
        <taxon>Thermococci</taxon>
        <taxon>Thermococcales</taxon>
        <taxon>Thermococcaceae</taxon>
        <taxon>Thermococcus</taxon>
    </lineage>
</organism>
<dbReference type="STRING" id="593117.TGAM_1807"/>
<dbReference type="PANTHER" id="PTHR21499">
    <property type="entry name" value="ASPARTATE KINASE"/>
    <property type="match status" value="1"/>
</dbReference>
<dbReference type="NCBIfam" id="TIGR02078">
    <property type="entry name" value="AspKin_pair"/>
    <property type="match status" value="1"/>
</dbReference>
<keyword evidence="3" id="KW-0808">Transferase</keyword>
<dbReference type="InterPro" id="IPR036393">
    <property type="entry name" value="AceGlu_kinase-like_sf"/>
</dbReference>
<dbReference type="PROSITE" id="PS00324">
    <property type="entry name" value="ASPARTOKINASE"/>
    <property type="match status" value="1"/>
</dbReference>
<dbReference type="PANTHER" id="PTHR21499:SF70">
    <property type="entry name" value="ASPARTOKINASE"/>
    <property type="match status" value="1"/>
</dbReference>
<keyword evidence="3" id="KW-0418">Kinase</keyword>
<reference evidence="3 4" key="1">
    <citation type="journal article" date="2007" name="Genome Biol.">
        <title>Genome analysis and genome-wide proteomics of Thermococcus gammatolerans, the most radioresistant organism known amongst the Archaea.</title>
        <authorList>
            <person name="Zivanovic Y."/>
            <person name="Armengaud J."/>
            <person name="Lagorce A."/>
            <person name="Leplat C."/>
            <person name="Guerin P."/>
            <person name="Dutertre M."/>
            <person name="Anthouard V."/>
            <person name="Forterre P."/>
            <person name="Wincker P."/>
            <person name="Confalonieri F."/>
        </authorList>
    </citation>
    <scope>NUCLEOTIDE SEQUENCE [LARGE SCALE GENOMIC DNA]</scope>
    <source>
        <strain evidence="4">DSM 15229 / JCM 11827 / EJ3</strain>
    </source>
</reference>
<sequence length="351" mass="38777">MVEKLSVVKFGGSSVRDSFWSALELVDYLLEGSRLVVVVSALRGVTEKLLELSERPEWELFESIALEHSRIADKLGAEVKPLLDELEKAIKENRHDPEWKDYILSFGERFSAVLFAKALENEGIPTIPIDAREILTLRGSFGNAEIDFSASLPRVRKLGELAEKAVPVVTGFIGNLNGKTATLGRGGSDYTASALGAMLDAKGVLIMSDVKGIYTADPRLVPEARLIHFLSRERALLAAKLGMKALHPRTIEPLGSIPLILGRTEDWRLGTLVSDFGDDWPIIVHRVEGERARISIVGVEELPGWKGVKGNGYFSIAVEREELVPALREIHGVVFDEDPRSCHHSELWARV</sequence>
<keyword evidence="4" id="KW-1185">Reference proteome</keyword>
<dbReference type="GO" id="GO:0004072">
    <property type="term" value="F:aspartate kinase activity"/>
    <property type="evidence" value="ECO:0007669"/>
    <property type="project" value="UniProtKB-EC"/>
</dbReference>
<dbReference type="NCBIfam" id="NF006234">
    <property type="entry name" value="PRK08373.1"/>
    <property type="match status" value="1"/>
</dbReference>
<dbReference type="EC" id="2.7.2.4" evidence="3"/>
<dbReference type="CDD" id="cd04234">
    <property type="entry name" value="AAK_AK"/>
    <property type="match status" value="1"/>
</dbReference>
<dbReference type="GO" id="GO:0009090">
    <property type="term" value="P:homoserine biosynthetic process"/>
    <property type="evidence" value="ECO:0007669"/>
    <property type="project" value="TreeGrafter"/>
</dbReference>
<dbReference type="KEGG" id="tga:TGAM_1807"/>
<dbReference type="Proteomes" id="UP000001488">
    <property type="component" value="Chromosome"/>
</dbReference>
<evidence type="ECO:0000259" key="2">
    <source>
        <dbReference type="Pfam" id="PF00696"/>
    </source>
</evidence>
<protein>
    <submittedName>
        <fullName evidence="3">Aspartate kinase (LysC)</fullName>
        <ecNumber evidence="3">2.7.2.4</ecNumber>
    </submittedName>
</protein>
<feature type="domain" description="Aspartate/glutamate/uridylate kinase" evidence="2">
    <location>
        <begin position="5"/>
        <end position="259"/>
    </location>
</feature>
<dbReference type="OrthoDB" id="8904at2157"/>
<dbReference type="GO" id="GO:0005829">
    <property type="term" value="C:cytosol"/>
    <property type="evidence" value="ECO:0007669"/>
    <property type="project" value="TreeGrafter"/>
</dbReference>
<dbReference type="GeneID" id="7987634"/>
<dbReference type="Pfam" id="PF00696">
    <property type="entry name" value="AA_kinase"/>
    <property type="match status" value="1"/>
</dbReference>
<dbReference type="AlphaFoldDB" id="C5A1P0"/>
<gene>
    <name evidence="3" type="primary">lysC</name>
    <name evidence="3" type="ordered locus">TGAM_1807</name>
</gene>
<dbReference type="SUPFAM" id="SSF53633">
    <property type="entry name" value="Carbamate kinase-like"/>
    <property type="match status" value="1"/>
</dbReference>
<dbReference type="eggNOG" id="arCOG00861">
    <property type="taxonomic scope" value="Archaea"/>
</dbReference>
<comment type="similarity">
    <text evidence="1">Belongs to the aspartokinase family.</text>
</comment>